<gene>
    <name evidence="1" type="ORF">YK48G_17520</name>
</gene>
<proteinExistence type="predicted"/>
<dbReference type="Proteomes" id="UP000604765">
    <property type="component" value="Unassembled WGS sequence"/>
</dbReference>
<keyword evidence="2" id="KW-1185">Reference proteome</keyword>
<dbReference type="EMBL" id="BNJR01000015">
    <property type="protein sequence ID" value="GHP14327.1"/>
    <property type="molecule type" value="Genomic_DNA"/>
</dbReference>
<organism evidence="1 2">
    <name type="scientific">Lentilactobacillus fungorum</name>
    <dbReference type="NCBI Taxonomy" id="2201250"/>
    <lineage>
        <taxon>Bacteria</taxon>
        <taxon>Bacillati</taxon>
        <taxon>Bacillota</taxon>
        <taxon>Bacilli</taxon>
        <taxon>Lactobacillales</taxon>
        <taxon>Lactobacillaceae</taxon>
        <taxon>Lentilactobacillus</taxon>
    </lineage>
</organism>
<accession>A0ABQ3W1K4</accession>
<evidence type="ECO:0000313" key="1">
    <source>
        <dbReference type="EMBL" id="GHP14327.1"/>
    </source>
</evidence>
<evidence type="ECO:0000313" key="2">
    <source>
        <dbReference type="Proteomes" id="UP000604765"/>
    </source>
</evidence>
<name>A0ABQ3W1K4_9LACO</name>
<sequence>MPATVANELFSDIKLLLKLSTYRTNQKLSLSYGSGFEHGLAYLTGKIISYIDIRWNFLYNGKEALKGKGGYIGSIILSLWRHEQWQDDRNH</sequence>
<comment type="caution">
    <text evidence="1">The sequence shown here is derived from an EMBL/GenBank/DDBJ whole genome shotgun (WGS) entry which is preliminary data.</text>
</comment>
<protein>
    <submittedName>
        <fullName evidence="1">Uncharacterized protein</fullName>
    </submittedName>
</protein>
<reference evidence="1 2" key="1">
    <citation type="journal article" date="2021" name="Int. J. Syst. Evol. Microbiol.">
        <title>Lentilactobacillus fungorum sp. nov., isolated from spent mushroom substrates.</title>
        <authorList>
            <person name="Tohno M."/>
            <person name="Tanizawa Y."/>
            <person name="Kojima Y."/>
            <person name="Sakamoto M."/>
            <person name="Ohkuma M."/>
            <person name="Kobayashi H."/>
        </authorList>
    </citation>
    <scope>NUCLEOTIDE SEQUENCE [LARGE SCALE GENOMIC DNA]</scope>
    <source>
        <strain evidence="1 2">YK48G</strain>
    </source>
</reference>